<proteinExistence type="predicted"/>
<gene>
    <name evidence="4" type="ORF">E7746_04500</name>
</gene>
<feature type="signal peptide" evidence="2">
    <location>
        <begin position="1"/>
        <end position="24"/>
    </location>
</feature>
<dbReference type="GO" id="GO:0005975">
    <property type="term" value="P:carbohydrate metabolic process"/>
    <property type="evidence" value="ECO:0007669"/>
    <property type="project" value="InterPro"/>
</dbReference>
<evidence type="ECO:0000256" key="2">
    <source>
        <dbReference type="SAM" id="SignalP"/>
    </source>
</evidence>
<dbReference type="PANTHER" id="PTHR22901">
    <property type="entry name" value="SIALATE O-ACETYLESTERASE"/>
    <property type="match status" value="1"/>
</dbReference>
<dbReference type="InterPro" id="IPR008979">
    <property type="entry name" value="Galactose-bd-like_sf"/>
</dbReference>
<feature type="chain" id="PRO_5020661712" evidence="2">
    <location>
        <begin position="25"/>
        <end position="571"/>
    </location>
</feature>
<evidence type="ECO:0000256" key="1">
    <source>
        <dbReference type="ARBA" id="ARBA00022801"/>
    </source>
</evidence>
<dbReference type="OrthoDB" id="9816001at2"/>
<evidence type="ECO:0000259" key="3">
    <source>
        <dbReference type="Pfam" id="PF03629"/>
    </source>
</evidence>
<dbReference type="Gene3D" id="3.40.50.1110">
    <property type="entry name" value="SGNH hydrolase"/>
    <property type="match status" value="2"/>
</dbReference>
<dbReference type="Pfam" id="PF03629">
    <property type="entry name" value="SASA"/>
    <property type="match status" value="2"/>
</dbReference>
<dbReference type="InterPro" id="IPR036514">
    <property type="entry name" value="SGNH_hydro_sf"/>
</dbReference>
<dbReference type="Proteomes" id="UP000297031">
    <property type="component" value="Chromosome"/>
</dbReference>
<dbReference type="SUPFAM" id="SSF52266">
    <property type="entry name" value="SGNH hydrolase"/>
    <property type="match status" value="1"/>
</dbReference>
<keyword evidence="2" id="KW-0732">Signal</keyword>
<accession>A0A4V1D1H2</accession>
<name>A0A4V1D1H2_9BACT</name>
<reference evidence="4 5" key="1">
    <citation type="submission" date="2019-02" db="EMBL/GenBank/DDBJ databases">
        <title>Isolation and identification of novel species under the genus Muribaculum.</title>
        <authorList>
            <person name="Miyake S."/>
            <person name="Ding Y."/>
            <person name="Low A."/>
            <person name="Soh M."/>
            <person name="Seedorf H."/>
        </authorList>
    </citation>
    <scope>NUCLEOTIDE SEQUENCE [LARGE SCALE GENOMIC DNA]</scope>
    <source>
        <strain evidence="4 5">TLL-A4</strain>
    </source>
</reference>
<dbReference type="KEGG" id="mgod:E7746_04500"/>
<dbReference type="GO" id="GO:0004553">
    <property type="term" value="F:hydrolase activity, hydrolyzing O-glycosyl compounds"/>
    <property type="evidence" value="ECO:0007669"/>
    <property type="project" value="InterPro"/>
</dbReference>
<dbReference type="GO" id="GO:0001681">
    <property type="term" value="F:sialate O-acetylesterase activity"/>
    <property type="evidence" value="ECO:0007669"/>
    <property type="project" value="InterPro"/>
</dbReference>
<dbReference type="PANTHER" id="PTHR22901:SF0">
    <property type="entry name" value="SIALATE O-ACETYLESTERASE"/>
    <property type="match status" value="1"/>
</dbReference>
<evidence type="ECO:0000313" key="4">
    <source>
        <dbReference type="EMBL" id="QCD35197.1"/>
    </source>
</evidence>
<evidence type="ECO:0000313" key="5">
    <source>
        <dbReference type="Proteomes" id="UP000297031"/>
    </source>
</evidence>
<dbReference type="Gene3D" id="2.60.40.10">
    <property type="entry name" value="Immunoglobulins"/>
    <property type="match status" value="1"/>
</dbReference>
<feature type="domain" description="Sialate O-acetylesterase" evidence="3">
    <location>
        <begin position="440"/>
        <end position="564"/>
    </location>
</feature>
<dbReference type="InterPro" id="IPR013783">
    <property type="entry name" value="Ig-like_fold"/>
</dbReference>
<dbReference type="RefSeq" id="WP_136409984.1">
    <property type="nucleotide sequence ID" value="NZ_CP039393.1"/>
</dbReference>
<protein>
    <submittedName>
        <fullName evidence="4">Sialate O-acetylesterase</fullName>
    </submittedName>
</protein>
<dbReference type="InterPro" id="IPR039329">
    <property type="entry name" value="SIAE"/>
</dbReference>
<feature type="domain" description="Sialate O-acetylesterase" evidence="3">
    <location>
        <begin position="112"/>
        <end position="219"/>
    </location>
</feature>
<keyword evidence="1" id="KW-0378">Hydrolase</keyword>
<dbReference type="EMBL" id="CP039393">
    <property type="protein sequence ID" value="QCD35197.1"/>
    <property type="molecule type" value="Genomic_DNA"/>
</dbReference>
<keyword evidence="5" id="KW-1185">Reference proteome</keyword>
<dbReference type="InterPro" id="IPR005181">
    <property type="entry name" value="SASA"/>
</dbReference>
<dbReference type="AlphaFoldDB" id="A0A4V1D1H2"/>
<organism evidence="4 5">
    <name type="scientific">Muribaculum gordoncarteri</name>
    <dbReference type="NCBI Taxonomy" id="2530390"/>
    <lineage>
        <taxon>Bacteria</taxon>
        <taxon>Pseudomonadati</taxon>
        <taxon>Bacteroidota</taxon>
        <taxon>Bacteroidia</taxon>
        <taxon>Bacteroidales</taxon>
        <taxon>Muribaculaceae</taxon>
        <taxon>Muribaculum</taxon>
    </lineage>
</organism>
<sequence>MNQSQKYLSIALATLTALSFSVDAKVKLPGMISSGMIVQREQPVKLWGTADPGESINVKVTNSKNKSTGPRKGVDTTADSDGKWSIEYPALKAGGPYTITINDEVVNDVLSGDVFLCSGQSNMELPVGRVTDMFADEIASYDNPSIRQIIIPQVVEFHKPLDDINPSQWKPVNAENVMSFSALAYFFAKDLYERTGVPVGIINSSWGGTPVESWISEKNLAEFPRALNIKRIYEDDGYRDRIKQLEGENYARWNATMYANDPGLQESVKWYDPNYDDSSWVTTDLITGTMTDGTVTGDDRHNAWKGNDQWSNDGLNPVNGSHWLRKNVTLPASMAGKPGIIRLGCIVDADSVYINGKFVGTTSYQYPPRIYNIPEGLLKEGVNNVTVRVISQNGNPHFVAEKPYKIIVGDQEVSLEGKWRYHLGTPMPAGPAMEFYCYKPTVLYNSMINPLINLPVAGAVWYQGESNVERRNEYRQLLKTMIADWREAFNDDDMPFYIVELADFLHPSDRRGRDAWAEMRKVQAQVADEVPGATLIKNSDLGEWNDIHPLDKKTLGKRVADAVINNINITK</sequence>
<dbReference type="SUPFAM" id="SSF49785">
    <property type="entry name" value="Galactose-binding domain-like"/>
    <property type="match status" value="1"/>
</dbReference>